<dbReference type="AlphaFoldDB" id="A0A4C1ZEX5"/>
<protein>
    <submittedName>
        <fullName evidence="1">Uncharacterized protein</fullName>
    </submittedName>
</protein>
<accession>A0A4C1ZEX5</accession>
<comment type="caution">
    <text evidence="1">The sequence shown here is derived from an EMBL/GenBank/DDBJ whole genome shotgun (WGS) entry which is preliminary data.</text>
</comment>
<sequence length="83" mass="9358">MAKSVHGVEANREEKRDRVDYGVYKFVEKKRGEIENCMAVVTECGTGVRVKSVTRIEIGHSTVTRVESGNEIGIDSKIVQYKR</sequence>
<evidence type="ECO:0000313" key="2">
    <source>
        <dbReference type="Proteomes" id="UP000299102"/>
    </source>
</evidence>
<gene>
    <name evidence="1" type="ORF">EVAR_64767_1</name>
</gene>
<organism evidence="1 2">
    <name type="scientific">Eumeta variegata</name>
    <name type="common">Bagworm moth</name>
    <name type="synonym">Eumeta japonica</name>
    <dbReference type="NCBI Taxonomy" id="151549"/>
    <lineage>
        <taxon>Eukaryota</taxon>
        <taxon>Metazoa</taxon>
        <taxon>Ecdysozoa</taxon>
        <taxon>Arthropoda</taxon>
        <taxon>Hexapoda</taxon>
        <taxon>Insecta</taxon>
        <taxon>Pterygota</taxon>
        <taxon>Neoptera</taxon>
        <taxon>Endopterygota</taxon>
        <taxon>Lepidoptera</taxon>
        <taxon>Glossata</taxon>
        <taxon>Ditrysia</taxon>
        <taxon>Tineoidea</taxon>
        <taxon>Psychidae</taxon>
        <taxon>Oiketicinae</taxon>
        <taxon>Eumeta</taxon>
    </lineage>
</organism>
<dbReference type="Proteomes" id="UP000299102">
    <property type="component" value="Unassembled WGS sequence"/>
</dbReference>
<reference evidence="1 2" key="1">
    <citation type="journal article" date="2019" name="Commun. Biol.">
        <title>The bagworm genome reveals a unique fibroin gene that provides high tensile strength.</title>
        <authorList>
            <person name="Kono N."/>
            <person name="Nakamura H."/>
            <person name="Ohtoshi R."/>
            <person name="Tomita M."/>
            <person name="Numata K."/>
            <person name="Arakawa K."/>
        </authorList>
    </citation>
    <scope>NUCLEOTIDE SEQUENCE [LARGE SCALE GENOMIC DNA]</scope>
</reference>
<name>A0A4C1ZEX5_EUMVA</name>
<dbReference type="EMBL" id="BGZK01001738">
    <property type="protein sequence ID" value="GBP85469.1"/>
    <property type="molecule type" value="Genomic_DNA"/>
</dbReference>
<evidence type="ECO:0000313" key="1">
    <source>
        <dbReference type="EMBL" id="GBP85469.1"/>
    </source>
</evidence>
<proteinExistence type="predicted"/>
<keyword evidence="2" id="KW-1185">Reference proteome</keyword>